<sequence length="175" mass="19297">MSAAVSQEAHAHGSAGLLVALEGEQLEIELLSPAVNLLGFEGAASSPEQQSAILNARDKLQDTKKLFQTGAAQCRLKGHHVDFGESITGSEVDRGNRAAEENGGKHHDQHHQARPHSDIRASYRYRCERPQELDSMWIQLQGRFPGIQSLQVQWIVNGRQGMATLDDARTHLVFK</sequence>
<organism evidence="2 3">
    <name type="scientific">Parahaliea mediterranea</name>
    <dbReference type="NCBI Taxonomy" id="651086"/>
    <lineage>
        <taxon>Bacteria</taxon>
        <taxon>Pseudomonadati</taxon>
        <taxon>Pseudomonadota</taxon>
        <taxon>Gammaproteobacteria</taxon>
        <taxon>Cellvibrionales</taxon>
        <taxon>Halieaceae</taxon>
        <taxon>Parahaliea</taxon>
    </lineage>
</organism>
<feature type="region of interest" description="Disordered" evidence="1">
    <location>
        <begin position="86"/>
        <end position="118"/>
    </location>
</feature>
<evidence type="ECO:0000313" key="2">
    <source>
        <dbReference type="EMBL" id="MBN7796085.1"/>
    </source>
</evidence>
<name>A0A939DD76_9GAMM</name>
<dbReference type="Proteomes" id="UP000664303">
    <property type="component" value="Unassembled WGS sequence"/>
</dbReference>
<proteinExistence type="predicted"/>
<dbReference type="EMBL" id="JAFKCZ010000004">
    <property type="protein sequence ID" value="MBN7796085.1"/>
    <property type="molecule type" value="Genomic_DNA"/>
</dbReference>
<accession>A0A939DD76</accession>
<keyword evidence="3" id="KW-1185">Reference proteome</keyword>
<evidence type="ECO:0000313" key="3">
    <source>
        <dbReference type="Proteomes" id="UP000664303"/>
    </source>
</evidence>
<gene>
    <name evidence="2" type="ORF">JYP50_05770</name>
</gene>
<evidence type="ECO:0000256" key="1">
    <source>
        <dbReference type="SAM" id="MobiDB-lite"/>
    </source>
</evidence>
<dbReference type="InterPro" id="IPR021253">
    <property type="entry name" value="ZrgA-like"/>
</dbReference>
<dbReference type="Pfam" id="PF10986">
    <property type="entry name" value="ZrgA"/>
    <property type="match status" value="1"/>
</dbReference>
<dbReference type="AlphaFoldDB" id="A0A939DD76"/>
<feature type="compositionally biased region" description="Basic and acidic residues" evidence="1">
    <location>
        <begin position="91"/>
        <end position="106"/>
    </location>
</feature>
<reference evidence="2" key="1">
    <citation type="submission" date="2021-02" db="EMBL/GenBank/DDBJ databases">
        <title>PHA producing bacteria isolated from coastal sediment in Guangdong, Shenzhen.</title>
        <authorList>
            <person name="Zheng W."/>
            <person name="Yu S."/>
            <person name="Huang Y."/>
        </authorList>
    </citation>
    <scope>NUCLEOTIDE SEQUENCE</scope>
    <source>
        <strain evidence="2">TN14-10</strain>
    </source>
</reference>
<protein>
    <submittedName>
        <fullName evidence="2">DUF2796 domain-containing protein</fullName>
    </submittedName>
</protein>
<comment type="caution">
    <text evidence="2">The sequence shown here is derived from an EMBL/GenBank/DDBJ whole genome shotgun (WGS) entry which is preliminary data.</text>
</comment>